<dbReference type="EMBL" id="MCGN01000010">
    <property type="protein sequence ID" value="ORY92078.1"/>
    <property type="molecule type" value="Genomic_DNA"/>
</dbReference>
<keyword evidence="2" id="KW-1185">Reference proteome</keyword>
<reference evidence="1 2" key="1">
    <citation type="submission" date="2016-07" db="EMBL/GenBank/DDBJ databases">
        <title>Pervasive Adenine N6-methylation of Active Genes in Fungi.</title>
        <authorList>
            <consortium name="DOE Joint Genome Institute"/>
            <person name="Mondo S.J."/>
            <person name="Dannebaum R.O."/>
            <person name="Kuo R.C."/>
            <person name="Labutti K."/>
            <person name="Haridas S."/>
            <person name="Kuo A."/>
            <person name="Salamov A."/>
            <person name="Ahrendt S.R."/>
            <person name="Lipzen A."/>
            <person name="Sullivan W."/>
            <person name="Andreopoulos W.B."/>
            <person name="Clum A."/>
            <person name="Lindquist E."/>
            <person name="Daum C."/>
            <person name="Ramamoorthy G.K."/>
            <person name="Gryganskyi A."/>
            <person name="Culley D."/>
            <person name="Magnuson J.K."/>
            <person name="James T.Y."/>
            <person name="O'Malley M.A."/>
            <person name="Stajich J.E."/>
            <person name="Spatafora J.W."/>
            <person name="Visel A."/>
            <person name="Grigoriev I.V."/>
        </authorList>
    </citation>
    <scope>NUCLEOTIDE SEQUENCE [LARGE SCALE GENOMIC DNA]</scope>
    <source>
        <strain evidence="1 2">NRRL 2496</strain>
    </source>
</reference>
<evidence type="ECO:0000313" key="2">
    <source>
        <dbReference type="Proteomes" id="UP000242180"/>
    </source>
</evidence>
<evidence type="ECO:0000313" key="1">
    <source>
        <dbReference type="EMBL" id="ORY92078.1"/>
    </source>
</evidence>
<comment type="caution">
    <text evidence="1">The sequence shown here is derived from an EMBL/GenBank/DDBJ whole genome shotgun (WGS) entry which is preliminary data.</text>
</comment>
<dbReference type="GO" id="GO:0032981">
    <property type="term" value="P:mitochondrial respiratory chain complex I assembly"/>
    <property type="evidence" value="ECO:0007669"/>
    <property type="project" value="TreeGrafter"/>
</dbReference>
<dbReference type="PANTHER" id="PTHR21192:SF2">
    <property type="entry name" value="NADH DEHYDROGENASE [UBIQUINONE] 1 ALPHA SUBCOMPLEX ASSEMBLY FACTOR 3"/>
    <property type="match status" value="1"/>
</dbReference>
<evidence type="ECO:0008006" key="3">
    <source>
        <dbReference type="Google" id="ProtNLM"/>
    </source>
</evidence>
<dbReference type="InterPro" id="IPR007523">
    <property type="entry name" value="NDUFAF3/AAMDC"/>
</dbReference>
<sequence>MAPNMILRSAARRCARVQLFQSCQRSFNTQMPLLKDKTVSKVANRTVPAEAPGADTFGQTNMLSSFNNMFDRGPNVGVEIITKKGFVLSNNVQIEQPLVLLNGSAFLWRAPENLFTNPDLEAFKIFEVASPKPELVLFGTGREFQPVPQELRHYFYKLGIQVDQMNTKHAAATYNVLAEEGRRVAGVLLPIGEKKPQQQ</sequence>
<dbReference type="GO" id="GO:0005743">
    <property type="term" value="C:mitochondrial inner membrane"/>
    <property type="evidence" value="ECO:0007669"/>
    <property type="project" value="TreeGrafter"/>
</dbReference>
<dbReference type="InterPro" id="IPR036748">
    <property type="entry name" value="MTH938-like_sf"/>
</dbReference>
<gene>
    <name evidence="1" type="ORF">BCR43DRAFT_497753</name>
</gene>
<protein>
    <recommendedName>
        <fullName evidence="3">NADH dehydrogenase [ubiquinone] 1 alpha subcomplex assembly factor 3</fullName>
    </recommendedName>
</protein>
<dbReference type="Pfam" id="PF04430">
    <property type="entry name" value="DUF498"/>
    <property type="match status" value="1"/>
</dbReference>
<dbReference type="AlphaFoldDB" id="A0A1X2H3X5"/>
<dbReference type="InParanoid" id="A0A1X2H3X5"/>
<dbReference type="Proteomes" id="UP000242180">
    <property type="component" value="Unassembled WGS sequence"/>
</dbReference>
<dbReference type="Gene3D" id="3.40.1230.10">
    <property type="entry name" value="MTH938-like"/>
    <property type="match status" value="1"/>
</dbReference>
<dbReference type="STRING" id="13706.A0A1X2H3X5"/>
<name>A0A1X2H3X5_SYNRA</name>
<proteinExistence type="predicted"/>
<dbReference type="SUPFAM" id="SSF64076">
    <property type="entry name" value="MTH938-like"/>
    <property type="match status" value="1"/>
</dbReference>
<dbReference type="OrthoDB" id="20681at2759"/>
<dbReference type="PANTHER" id="PTHR21192">
    <property type="entry name" value="NUCLEAR PROTEIN E3-3"/>
    <property type="match status" value="1"/>
</dbReference>
<accession>A0A1X2H3X5</accession>
<organism evidence="1 2">
    <name type="scientific">Syncephalastrum racemosum</name>
    <name type="common">Filamentous fungus</name>
    <dbReference type="NCBI Taxonomy" id="13706"/>
    <lineage>
        <taxon>Eukaryota</taxon>
        <taxon>Fungi</taxon>
        <taxon>Fungi incertae sedis</taxon>
        <taxon>Mucoromycota</taxon>
        <taxon>Mucoromycotina</taxon>
        <taxon>Mucoromycetes</taxon>
        <taxon>Mucorales</taxon>
        <taxon>Syncephalastraceae</taxon>
        <taxon>Syncephalastrum</taxon>
    </lineage>
</organism>